<keyword evidence="1" id="KW-1133">Transmembrane helix</keyword>
<evidence type="ECO:0000313" key="4">
    <source>
        <dbReference type="EMBL" id="GIH17085.1"/>
    </source>
</evidence>
<sequence>MGSGRTGTAVGGAGRYLDAMVMDPGFRTLASDAERQAVIERLHAATAEGRLTLEEFSERASRVYGSRTRAELATLIQDLPVDTFPPAAGMPVAGPPAPSSTLPLLALIFGVVSLPGDACTGLGGASGLAGIVLGIIGLRRIRRGTASGRAMAIIGIICGALGVAVPLAMMIVGLSVID</sequence>
<keyword evidence="5" id="KW-1185">Reference proteome</keyword>
<dbReference type="AlphaFoldDB" id="A0A8J3QTB6"/>
<organism evidence="4 5">
    <name type="scientific">Rugosimonospora africana</name>
    <dbReference type="NCBI Taxonomy" id="556532"/>
    <lineage>
        <taxon>Bacteria</taxon>
        <taxon>Bacillati</taxon>
        <taxon>Actinomycetota</taxon>
        <taxon>Actinomycetes</taxon>
        <taxon>Micromonosporales</taxon>
        <taxon>Micromonosporaceae</taxon>
        <taxon>Rugosimonospora</taxon>
    </lineage>
</organism>
<gene>
    <name evidence="4" type="ORF">Raf01_52570</name>
</gene>
<dbReference type="PANTHER" id="PTHR40763">
    <property type="entry name" value="MEMBRANE PROTEIN-RELATED"/>
    <property type="match status" value="1"/>
</dbReference>
<dbReference type="Pfam" id="PF13828">
    <property type="entry name" value="DUF4190"/>
    <property type="match status" value="1"/>
</dbReference>
<evidence type="ECO:0000259" key="2">
    <source>
        <dbReference type="Pfam" id="PF08044"/>
    </source>
</evidence>
<dbReference type="Proteomes" id="UP000642748">
    <property type="component" value="Unassembled WGS sequence"/>
</dbReference>
<feature type="transmembrane region" description="Helical" evidence="1">
    <location>
        <begin position="105"/>
        <end position="138"/>
    </location>
</feature>
<reference evidence="4" key="1">
    <citation type="submission" date="2021-01" db="EMBL/GenBank/DDBJ databases">
        <title>Whole genome shotgun sequence of Rugosimonospora africana NBRC 104875.</title>
        <authorList>
            <person name="Komaki H."/>
            <person name="Tamura T."/>
        </authorList>
    </citation>
    <scope>NUCLEOTIDE SEQUENCE</scope>
    <source>
        <strain evidence="4">NBRC 104875</strain>
    </source>
</reference>
<name>A0A8J3QTB6_9ACTN</name>
<proteinExistence type="predicted"/>
<evidence type="ECO:0000256" key="1">
    <source>
        <dbReference type="SAM" id="Phobius"/>
    </source>
</evidence>
<feature type="transmembrane region" description="Helical" evidence="1">
    <location>
        <begin position="150"/>
        <end position="177"/>
    </location>
</feature>
<dbReference type="InterPro" id="IPR025241">
    <property type="entry name" value="DUF4190"/>
</dbReference>
<dbReference type="InterPro" id="IPR012551">
    <property type="entry name" value="DUF1707_SHOCT-like"/>
</dbReference>
<feature type="domain" description="DUF1707" evidence="2">
    <location>
        <begin position="30"/>
        <end position="80"/>
    </location>
</feature>
<dbReference type="EMBL" id="BONZ01000049">
    <property type="protein sequence ID" value="GIH17085.1"/>
    <property type="molecule type" value="Genomic_DNA"/>
</dbReference>
<evidence type="ECO:0008006" key="6">
    <source>
        <dbReference type="Google" id="ProtNLM"/>
    </source>
</evidence>
<dbReference type="PANTHER" id="PTHR40763:SF5">
    <property type="entry name" value="MEMBRANE PROTEIN"/>
    <property type="match status" value="1"/>
</dbReference>
<evidence type="ECO:0000313" key="5">
    <source>
        <dbReference type="Proteomes" id="UP000642748"/>
    </source>
</evidence>
<comment type="caution">
    <text evidence="4">The sequence shown here is derived from an EMBL/GenBank/DDBJ whole genome shotgun (WGS) entry which is preliminary data.</text>
</comment>
<evidence type="ECO:0000259" key="3">
    <source>
        <dbReference type="Pfam" id="PF13828"/>
    </source>
</evidence>
<dbReference type="Pfam" id="PF08044">
    <property type="entry name" value="DUF1707"/>
    <property type="match status" value="1"/>
</dbReference>
<keyword evidence="1" id="KW-0812">Transmembrane</keyword>
<protein>
    <recommendedName>
        <fullName evidence="6">DUF1707 domain-containing protein</fullName>
    </recommendedName>
</protein>
<feature type="domain" description="DUF4190" evidence="3">
    <location>
        <begin position="105"/>
        <end position="167"/>
    </location>
</feature>
<accession>A0A8J3QTB6</accession>
<keyword evidence="1" id="KW-0472">Membrane</keyword>